<sequence>MSEFVSMQEEMQPILNAQIEQTDEWCEKHQCSKVKVKRTGSVLCLKCGHEERREFEAQKAQASYERNEEKKRLYYLEEFSMMDSELKLATFDNFKADTPEKQDDLDFVKKEARAYIRGAQNNLVLIGDVGVGKSHLAYSAIKAISDYNKKLATVINVVDLVSKAKENKFGLEAYYTNLLSGKDKHDKIEYLVLDDLGTEKTTEWSSNLIYSILNKRTNTIITTNLTPPEIQRRYGKRIFSRIFKGVGQEHVYQFKNRTDERMNLWN</sequence>
<dbReference type="GO" id="GO:0005524">
    <property type="term" value="F:ATP binding"/>
    <property type="evidence" value="ECO:0007669"/>
    <property type="project" value="InterPro"/>
</dbReference>
<evidence type="ECO:0000313" key="2">
    <source>
        <dbReference type="EMBL" id="SES17364.1"/>
    </source>
</evidence>
<name>A0A1H9V7J0_9STRE</name>
<feature type="domain" description="IstB-like ATP-binding" evidence="1">
    <location>
        <begin position="109"/>
        <end position="229"/>
    </location>
</feature>
<dbReference type="InterPro" id="IPR027417">
    <property type="entry name" value="P-loop_NTPase"/>
</dbReference>
<accession>A0A1H9V7J0</accession>
<dbReference type="PANTHER" id="PTHR30050">
    <property type="entry name" value="CHROMOSOMAL REPLICATION INITIATOR PROTEIN DNAA"/>
    <property type="match status" value="1"/>
</dbReference>
<evidence type="ECO:0000259" key="1">
    <source>
        <dbReference type="Pfam" id="PF01695"/>
    </source>
</evidence>
<dbReference type="Pfam" id="PF01695">
    <property type="entry name" value="IstB_IS21"/>
    <property type="match status" value="1"/>
</dbReference>
<dbReference type="PANTHER" id="PTHR30050:SF4">
    <property type="entry name" value="ATP-BINDING PROTEIN RV3427C IN INSERTION SEQUENCE-RELATED"/>
    <property type="match status" value="1"/>
</dbReference>
<dbReference type="EMBL" id="FOGM01000020">
    <property type="protein sequence ID" value="SES17364.1"/>
    <property type="molecule type" value="Genomic_DNA"/>
</dbReference>
<organism evidence="2 3">
    <name type="scientific">Streptococcus gallolyticus</name>
    <dbReference type="NCBI Taxonomy" id="315405"/>
    <lineage>
        <taxon>Bacteria</taxon>
        <taxon>Bacillati</taxon>
        <taxon>Bacillota</taxon>
        <taxon>Bacilli</taxon>
        <taxon>Lactobacillales</taxon>
        <taxon>Streptococcaceae</taxon>
        <taxon>Streptococcus</taxon>
    </lineage>
</organism>
<dbReference type="AlphaFoldDB" id="A0A1H9V7J0"/>
<dbReference type="Gene3D" id="3.40.50.300">
    <property type="entry name" value="P-loop containing nucleotide triphosphate hydrolases"/>
    <property type="match status" value="1"/>
</dbReference>
<dbReference type="GO" id="GO:0006260">
    <property type="term" value="P:DNA replication"/>
    <property type="evidence" value="ECO:0007669"/>
    <property type="project" value="TreeGrafter"/>
</dbReference>
<protein>
    <submittedName>
        <fullName evidence="2">DNA replication protein DnaC</fullName>
    </submittedName>
</protein>
<proteinExistence type="predicted"/>
<reference evidence="2 3" key="1">
    <citation type="submission" date="2016-10" db="EMBL/GenBank/DDBJ databases">
        <authorList>
            <person name="de Groot N.N."/>
        </authorList>
    </citation>
    <scope>NUCLEOTIDE SEQUENCE [LARGE SCALE GENOMIC DNA]</scope>
    <source>
        <strain evidence="2 3">VTM2R47</strain>
    </source>
</reference>
<dbReference type="Proteomes" id="UP000182712">
    <property type="component" value="Unassembled WGS sequence"/>
</dbReference>
<dbReference type="SUPFAM" id="SSF52540">
    <property type="entry name" value="P-loop containing nucleoside triphosphate hydrolases"/>
    <property type="match status" value="1"/>
</dbReference>
<gene>
    <name evidence="2" type="ORF">SAMN04487840_12037</name>
</gene>
<dbReference type="RefSeq" id="WP_081350186.1">
    <property type="nucleotide sequence ID" value="NZ_FOGM01000020.1"/>
</dbReference>
<evidence type="ECO:0000313" key="3">
    <source>
        <dbReference type="Proteomes" id="UP000182712"/>
    </source>
</evidence>
<dbReference type="InterPro" id="IPR002611">
    <property type="entry name" value="IstB_ATP-bd"/>
</dbReference>